<dbReference type="AlphaFoldDB" id="A0A502L3N1"/>
<proteinExistence type="predicted"/>
<evidence type="ECO:0000313" key="3">
    <source>
        <dbReference type="Proteomes" id="UP000315303"/>
    </source>
</evidence>
<comment type="caution">
    <text evidence="2">The sequence shown here is derived from an EMBL/GenBank/DDBJ whole genome shotgun (WGS) entry which is preliminary data.</text>
</comment>
<dbReference type="OrthoDB" id="7056878at2"/>
<dbReference type="RefSeq" id="WP_140602230.1">
    <property type="nucleotide sequence ID" value="NZ_SAWY01000007.1"/>
</dbReference>
<protein>
    <submittedName>
        <fullName evidence="2">Uncharacterized protein</fullName>
    </submittedName>
</protein>
<keyword evidence="1" id="KW-1133">Transmembrane helix</keyword>
<name>A0A502L3N1_9GAMM</name>
<dbReference type="InterPro" id="IPR046703">
    <property type="entry name" value="DUF6776"/>
</dbReference>
<dbReference type="Proteomes" id="UP000315303">
    <property type="component" value="Unassembled WGS sequence"/>
</dbReference>
<organism evidence="2 3">
    <name type="scientific">Litorilituus lipolyticus</name>
    <dbReference type="NCBI Taxonomy" id="2491017"/>
    <lineage>
        <taxon>Bacteria</taxon>
        <taxon>Pseudomonadati</taxon>
        <taxon>Pseudomonadota</taxon>
        <taxon>Gammaproteobacteria</taxon>
        <taxon>Alteromonadales</taxon>
        <taxon>Colwelliaceae</taxon>
        <taxon>Litorilituus</taxon>
    </lineage>
</organism>
<reference evidence="2 3" key="1">
    <citation type="submission" date="2019-01" db="EMBL/GenBank/DDBJ databases">
        <title>Litorilituus lipolytica sp. nov., isolated from intertidal sand of the Yellow Sea in China.</title>
        <authorList>
            <person name="Liu A."/>
        </authorList>
    </citation>
    <scope>NUCLEOTIDE SEQUENCE [LARGE SCALE GENOMIC DNA]</scope>
    <source>
        <strain evidence="2 3">RZ04</strain>
    </source>
</reference>
<keyword evidence="3" id="KW-1185">Reference proteome</keyword>
<accession>A0A502L3N1</accession>
<evidence type="ECO:0000313" key="2">
    <source>
        <dbReference type="EMBL" id="TPH17824.1"/>
    </source>
</evidence>
<dbReference type="Pfam" id="PF20567">
    <property type="entry name" value="DUF6776"/>
    <property type="match status" value="1"/>
</dbReference>
<keyword evidence="1" id="KW-0472">Membrane</keyword>
<gene>
    <name evidence="2" type="ORF">EPA86_04560</name>
</gene>
<sequence length="241" mass="27771">MNWLAKINLKIVSQRLGPFKSALFLFLLISLCVFIGYRLGNYFQQQQLMTLAQQKERLEQLYAEQSQQLARIHTLEVELAVEQMANQEAQAILKETAEEHYEVKKQLAFYEKVMAPEKDAGGLVIDNVKVLATQSAEHYQFQVALVQQQLKRRFSKGYIDISVSGSLAGKPKQLKLKDIADISKKALSFNFQYFQIINGKFTLPQGFTPEEIHITATVPKARGQKYYKLEKSFPWYIDEQL</sequence>
<dbReference type="EMBL" id="SAWY01000007">
    <property type="protein sequence ID" value="TPH17824.1"/>
    <property type="molecule type" value="Genomic_DNA"/>
</dbReference>
<keyword evidence="1" id="KW-0812">Transmembrane</keyword>
<evidence type="ECO:0000256" key="1">
    <source>
        <dbReference type="SAM" id="Phobius"/>
    </source>
</evidence>
<feature type="transmembrane region" description="Helical" evidence="1">
    <location>
        <begin position="21"/>
        <end position="40"/>
    </location>
</feature>